<dbReference type="EMBL" id="QUTG01000101">
    <property type="protein sequence ID" value="RHZ02966.1"/>
    <property type="molecule type" value="Genomic_DNA"/>
</dbReference>
<protein>
    <submittedName>
        <fullName evidence="1">Uncharacterized protein</fullName>
    </submittedName>
</protein>
<organism evidence="1 2">
    <name type="scientific">Aphanomyces astaci</name>
    <name type="common">Crayfish plague agent</name>
    <dbReference type="NCBI Taxonomy" id="112090"/>
    <lineage>
        <taxon>Eukaryota</taxon>
        <taxon>Sar</taxon>
        <taxon>Stramenopiles</taxon>
        <taxon>Oomycota</taxon>
        <taxon>Saprolegniomycetes</taxon>
        <taxon>Saprolegniales</taxon>
        <taxon>Verrucalvaceae</taxon>
        <taxon>Aphanomyces</taxon>
    </lineage>
</organism>
<accession>A0A3R6XK73</accession>
<comment type="caution">
    <text evidence="1">The sequence shown here is derived from an EMBL/GenBank/DDBJ whole genome shotgun (WGS) entry which is preliminary data.</text>
</comment>
<reference evidence="1 2" key="1">
    <citation type="submission" date="2018-08" db="EMBL/GenBank/DDBJ databases">
        <title>Aphanomyces genome sequencing and annotation.</title>
        <authorList>
            <person name="Minardi D."/>
            <person name="Oidtmann B."/>
            <person name="Van Der Giezen M."/>
            <person name="Studholme D.J."/>
        </authorList>
    </citation>
    <scope>NUCLEOTIDE SEQUENCE [LARGE SCALE GENOMIC DNA]</scope>
    <source>
        <strain evidence="1 2">Sv</strain>
    </source>
</reference>
<evidence type="ECO:0000313" key="2">
    <source>
        <dbReference type="Proteomes" id="UP000285712"/>
    </source>
</evidence>
<dbReference type="Proteomes" id="UP000285712">
    <property type="component" value="Unassembled WGS sequence"/>
</dbReference>
<proteinExistence type="predicted"/>
<evidence type="ECO:0000313" key="1">
    <source>
        <dbReference type="EMBL" id="RHZ02966.1"/>
    </source>
</evidence>
<name>A0A3R6XK73_APHAT</name>
<dbReference type="AlphaFoldDB" id="A0A3R6XK73"/>
<gene>
    <name evidence="1" type="ORF">DYB35_013553</name>
</gene>
<sequence>MHRTLRTEELSDDIDDKEGMCCATPELRTIASLVYAVCTVLMAKVAETVSNGMEESAVDVLQDFLLEFQDVFRLKFG</sequence>